<dbReference type="InterPro" id="IPR036291">
    <property type="entry name" value="NAD(P)-bd_dom_sf"/>
</dbReference>
<feature type="domain" description="6-phosphogluconate dehydrogenase NADP-binding" evidence="2">
    <location>
        <begin position="81"/>
        <end position="237"/>
    </location>
</feature>
<comment type="caution">
    <text evidence="4">The sequence shown here is derived from an EMBL/GenBank/DDBJ whole genome shotgun (WGS) entry which is preliminary data.</text>
</comment>
<dbReference type="InterPro" id="IPR029154">
    <property type="entry name" value="HIBADH-like_NADP-bd"/>
</dbReference>
<dbReference type="InterPro" id="IPR008927">
    <property type="entry name" value="6-PGluconate_DH-like_C_sf"/>
</dbReference>
<accession>A0A931F490</accession>
<dbReference type="Pfam" id="PF14833">
    <property type="entry name" value="NAD_binding_11"/>
    <property type="match status" value="1"/>
</dbReference>
<dbReference type="Pfam" id="PF03446">
    <property type="entry name" value="NAD_binding_2"/>
    <property type="match status" value="1"/>
</dbReference>
<dbReference type="Gene3D" id="1.10.1040.10">
    <property type="entry name" value="N-(1-d-carboxylethyl)-l-norvaline Dehydrogenase, domain 2"/>
    <property type="match status" value="1"/>
</dbReference>
<dbReference type="InterPro" id="IPR051265">
    <property type="entry name" value="HIBADH-related_NP60_sf"/>
</dbReference>
<dbReference type="GO" id="GO:0051287">
    <property type="term" value="F:NAD binding"/>
    <property type="evidence" value="ECO:0007669"/>
    <property type="project" value="InterPro"/>
</dbReference>
<dbReference type="InterPro" id="IPR013328">
    <property type="entry name" value="6PGD_dom2"/>
</dbReference>
<dbReference type="PANTHER" id="PTHR43580:SF2">
    <property type="entry name" value="CYTOKINE-LIKE NUCLEAR FACTOR N-PAC"/>
    <property type="match status" value="1"/>
</dbReference>
<evidence type="ECO:0000259" key="3">
    <source>
        <dbReference type="Pfam" id="PF14833"/>
    </source>
</evidence>
<gene>
    <name evidence="4" type="ORF">ITP53_35445</name>
</gene>
<name>A0A931F490_9ACTN</name>
<dbReference type="InterPro" id="IPR006115">
    <property type="entry name" value="6PGDH_NADP-bd"/>
</dbReference>
<dbReference type="GO" id="GO:0050661">
    <property type="term" value="F:NADP binding"/>
    <property type="evidence" value="ECO:0007669"/>
    <property type="project" value="InterPro"/>
</dbReference>
<protein>
    <submittedName>
        <fullName evidence="4">NAD(P)-dependent oxidoreductase</fullName>
    </submittedName>
</protein>
<dbReference type="AlphaFoldDB" id="A0A931F490"/>
<evidence type="ECO:0000313" key="5">
    <source>
        <dbReference type="Proteomes" id="UP000605361"/>
    </source>
</evidence>
<dbReference type="SUPFAM" id="SSF48179">
    <property type="entry name" value="6-phosphogluconate dehydrogenase C-terminal domain-like"/>
    <property type="match status" value="1"/>
</dbReference>
<dbReference type="SUPFAM" id="SSF51735">
    <property type="entry name" value="NAD(P)-binding Rossmann-fold domains"/>
    <property type="match status" value="1"/>
</dbReference>
<organism evidence="4 5">
    <name type="scientific">Nonomuraea cypriaca</name>
    <dbReference type="NCBI Taxonomy" id="1187855"/>
    <lineage>
        <taxon>Bacteria</taxon>
        <taxon>Bacillati</taxon>
        <taxon>Actinomycetota</taxon>
        <taxon>Actinomycetes</taxon>
        <taxon>Streptosporangiales</taxon>
        <taxon>Streptosporangiaceae</taxon>
        <taxon>Nonomuraea</taxon>
    </lineage>
</organism>
<keyword evidence="5" id="KW-1185">Reference proteome</keyword>
<sequence length="365" mass="37983">MRATINVRCTPELLSCDAPWLIRWFWSRSNPARLGRRESTSSREPHSGGGISAPSSSGRVPEPPVFRNRRKVTAVSGDNELAFIGLGGMGGGMALCLRAAGFPLVVYNRTAAKSVPLAEAGARVAASIGDAGRDASIVLLSLSDEAAVEQVLFGELAGRLRPGALVVDTSTVSPAYSADASERLAKVGARRLEACVIGNPPMARAGQLRIFTAGGSEEADEARGVLEALGQEIVHVGPAGSACALKLSFNLILGNQIAALAEAAQLAVSAGVDRDLFFTAVAKSGFSSPALAFRAELMRTRRYEPPAFRSTLMEKDLRLAVSGAAAHDLELPVTAGVAERFGAAIRAGDGDKDAAAIAELRASVH</sequence>
<proteinExistence type="predicted"/>
<evidence type="ECO:0000256" key="1">
    <source>
        <dbReference type="SAM" id="MobiDB-lite"/>
    </source>
</evidence>
<feature type="region of interest" description="Disordered" evidence="1">
    <location>
        <begin position="35"/>
        <end position="64"/>
    </location>
</feature>
<dbReference type="EMBL" id="JADOGI010000139">
    <property type="protein sequence ID" value="MBF8190911.1"/>
    <property type="molecule type" value="Genomic_DNA"/>
</dbReference>
<dbReference type="Proteomes" id="UP000605361">
    <property type="component" value="Unassembled WGS sequence"/>
</dbReference>
<evidence type="ECO:0000313" key="4">
    <source>
        <dbReference type="EMBL" id="MBF8190911.1"/>
    </source>
</evidence>
<dbReference type="PANTHER" id="PTHR43580">
    <property type="entry name" value="OXIDOREDUCTASE GLYR1-RELATED"/>
    <property type="match status" value="1"/>
</dbReference>
<reference evidence="4" key="1">
    <citation type="submission" date="2020-11" db="EMBL/GenBank/DDBJ databases">
        <title>Whole-genome analyses of Nonomuraea sp. K274.</title>
        <authorList>
            <person name="Veyisoglu A."/>
        </authorList>
    </citation>
    <scope>NUCLEOTIDE SEQUENCE</scope>
    <source>
        <strain evidence="4">K274</strain>
    </source>
</reference>
<dbReference type="Gene3D" id="3.40.50.720">
    <property type="entry name" value="NAD(P)-binding Rossmann-like Domain"/>
    <property type="match status" value="1"/>
</dbReference>
<evidence type="ECO:0000259" key="2">
    <source>
        <dbReference type="Pfam" id="PF03446"/>
    </source>
</evidence>
<feature type="compositionally biased region" description="Basic and acidic residues" evidence="1">
    <location>
        <begin position="35"/>
        <end position="46"/>
    </location>
</feature>
<feature type="domain" description="3-hydroxyisobutyrate dehydrogenase-like NAD-binding" evidence="3">
    <location>
        <begin position="240"/>
        <end position="359"/>
    </location>
</feature>